<dbReference type="OrthoDB" id="10053709at2759"/>
<evidence type="ECO:0000256" key="2">
    <source>
        <dbReference type="ARBA" id="ARBA00010054"/>
    </source>
</evidence>
<keyword evidence="5" id="KW-0879">Wnt signaling pathway</keyword>
<evidence type="ECO:0000256" key="7">
    <source>
        <dbReference type="ARBA" id="ARBA00022782"/>
    </source>
</evidence>
<evidence type="ECO:0000256" key="8">
    <source>
        <dbReference type="ARBA" id="ARBA00023157"/>
    </source>
</evidence>
<dbReference type="GO" id="GO:0035567">
    <property type="term" value="P:non-canonical Wnt signaling pathway"/>
    <property type="evidence" value="ECO:0007669"/>
    <property type="project" value="TreeGrafter"/>
</dbReference>
<evidence type="ECO:0000256" key="3">
    <source>
        <dbReference type="ARBA" id="ARBA00022473"/>
    </source>
</evidence>
<dbReference type="Ensembl" id="ENSSAUT00010032706.1">
    <property type="protein sequence ID" value="ENSSAUP00010031029.1"/>
    <property type="gene ID" value="ENSSAUG00010013269.1"/>
</dbReference>
<name>A0A671VXH7_SPAAU</name>
<comment type="subcellular location">
    <subcellularLocation>
        <location evidence="1">Secreted</location>
    </subcellularLocation>
</comment>
<reference evidence="13" key="2">
    <citation type="submission" date="2025-08" db="UniProtKB">
        <authorList>
            <consortium name="Ensembl"/>
        </authorList>
    </citation>
    <scope>IDENTIFICATION</scope>
</reference>
<dbReference type="Pfam" id="PF01392">
    <property type="entry name" value="Fz"/>
    <property type="match status" value="1"/>
</dbReference>
<evidence type="ECO:0000313" key="13">
    <source>
        <dbReference type="Ensembl" id="ENSSAUP00010031029.1"/>
    </source>
</evidence>
<keyword evidence="7" id="KW-0221">Differentiation</keyword>
<dbReference type="GO" id="GO:0005615">
    <property type="term" value="C:extracellular space"/>
    <property type="evidence" value="ECO:0007669"/>
    <property type="project" value="TreeGrafter"/>
</dbReference>
<evidence type="ECO:0000256" key="5">
    <source>
        <dbReference type="ARBA" id="ARBA00022687"/>
    </source>
</evidence>
<comment type="similarity">
    <text evidence="2">Belongs to the secreted frizzled-related protein (sFRP) family.</text>
</comment>
<dbReference type="GO" id="GO:0030154">
    <property type="term" value="P:cell differentiation"/>
    <property type="evidence" value="ECO:0007669"/>
    <property type="project" value="UniProtKB-KW"/>
</dbReference>
<dbReference type="GO" id="GO:0017147">
    <property type="term" value="F:Wnt-protein binding"/>
    <property type="evidence" value="ECO:0007669"/>
    <property type="project" value="TreeGrafter"/>
</dbReference>
<keyword evidence="3" id="KW-0217">Developmental protein</keyword>
<feature type="domain" description="NTR" evidence="12">
    <location>
        <begin position="304"/>
        <end position="431"/>
    </location>
</feature>
<evidence type="ECO:0000259" key="11">
    <source>
        <dbReference type="PROSITE" id="PS50038"/>
    </source>
</evidence>
<dbReference type="FunFam" id="1.10.2000.10:FF:000001">
    <property type="entry name" value="secreted frizzled-related protein 2"/>
    <property type="match status" value="1"/>
</dbReference>
<feature type="compositionally biased region" description="Basic and acidic residues" evidence="10">
    <location>
        <begin position="100"/>
        <end position="117"/>
    </location>
</feature>
<dbReference type="InParanoid" id="A0A671VXH7"/>
<dbReference type="Gene3D" id="1.10.2000.10">
    <property type="entry name" value="Frizzled cysteine-rich domain"/>
    <property type="match status" value="1"/>
</dbReference>
<keyword evidence="14" id="KW-1185">Reference proteome</keyword>
<dbReference type="InterPro" id="IPR020067">
    <property type="entry name" value="Frizzled_dom"/>
</dbReference>
<dbReference type="InterPro" id="IPR001134">
    <property type="entry name" value="Netrin_domain"/>
</dbReference>
<dbReference type="RefSeq" id="XP_030279929.1">
    <property type="nucleotide sequence ID" value="XM_030424069.1"/>
</dbReference>
<dbReference type="SUPFAM" id="SSF50242">
    <property type="entry name" value="TIMP-like"/>
    <property type="match status" value="1"/>
</dbReference>
<reference evidence="13" key="1">
    <citation type="submission" date="2021-04" db="EMBL/GenBank/DDBJ databases">
        <authorList>
            <consortium name="Wellcome Sanger Institute Data Sharing"/>
        </authorList>
    </citation>
    <scope>NUCLEOTIDE SEQUENCE [LARGE SCALE GENOMIC DNA]</scope>
</reference>
<proteinExistence type="inferred from homology"/>
<feature type="domain" description="FZ" evidence="11">
    <location>
        <begin position="169"/>
        <end position="286"/>
    </location>
</feature>
<dbReference type="AlphaFoldDB" id="A0A671VXH7"/>
<dbReference type="InterPro" id="IPR036790">
    <property type="entry name" value="Frizzled_dom_sf"/>
</dbReference>
<feature type="region of interest" description="Disordered" evidence="10">
    <location>
        <begin position="100"/>
        <end position="148"/>
    </location>
</feature>
<dbReference type="CDD" id="cd03580">
    <property type="entry name" value="NTR_Sfrp1_like"/>
    <property type="match status" value="1"/>
</dbReference>
<dbReference type="PROSITE" id="PS50189">
    <property type="entry name" value="NTR"/>
    <property type="match status" value="1"/>
</dbReference>
<accession>A0A671VXH7</accession>
<evidence type="ECO:0000256" key="6">
    <source>
        <dbReference type="ARBA" id="ARBA00022729"/>
    </source>
</evidence>
<dbReference type="GeneTree" id="ENSGT00940000164203"/>
<evidence type="ECO:0000256" key="1">
    <source>
        <dbReference type="ARBA" id="ARBA00004613"/>
    </source>
</evidence>
<reference evidence="13" key="3">
    <citation type="submission" date="2025-09" db="UniProtKB">
        <authorList>
            <consortium name="Ensembl"/>
        </authorList>
    </citation>
    <scope>IDENTIFICATION</scope>
</reference>
<evidence type="ECO:0000256" key="10">
    <source>
        <dbReference type="SAM" id="MobiDB-lite"/>
    </source>
</evidence>
<dbReference type="PANTHER" id="PTHR11309:SF133">
    <property type="entry name" value="SECRETED FRIZZLED-RELATED PROTEIN 5"/>
    <property type="match status" value="1"/>
</dbReference>
<keyword evidence="6" id="KW-0732">Signal</keyword>
<dbReference type="SUPFAM" id="SSF63501">
    <property type="entry name" value="Frizzled cysteine-rich domain"/>
    <property type="match status" value="1"/>
</dbReference>
<protein>
    <submittedName>
        <fullName evidence="13">Secreted frizzled-related protein 5-like</fullName>
    </submittedName>
</protein>
<keyword evidence="8 9" id="KW-1015">Disulfide bond</keyword>
<evidence type="ECO:0000313" key="14">
    <source>
        <dbReference type="Proteomes" id="UP000472265"/>
    </source>
</evidence>
<comment type="caution">
    <text evidence="9">Lacks conserved residue(s) required for the propagation of feature annotation.</text>
</comment>
<dbReference type="Proteomes" id="UP000472265">
    <property type="component" value="Chromosome 7"/>
</dbReference>
<organism evidence="13 14">
    <name type="scientific">Sparus aurata</name>
    <name type="common">Gilthead sea bream</name>
    <dbReference type="NCBI Taxonomy" id="8175"/>
    <lineage>
        <taxon>Eukaryota</taxon>
        <taxon>Metazoa</taxon>
        <taxon>Chordata</taxon>
        <taxon>Craniata</taxon>
        <taxon>Vertebrata</taxon>
        <taxon>Euteleostomi</taxon>
        <taxon>Actinopterygii</taxon>
        <taxon>Neopterygii</taxon>
        <taxon>Teleostei</taxon>
        <taxon>Neoteleostei</taxon>
        <taxon>Acanthomorphata</taxon>
        <taxon>Eupercaria</taxon>
        <taxon>Spariformes</taxon>
        <taxon>Sparidae</taxon>
        <taxon>Sparus</taxon>
    </lineage>
</organism>
<dbReference type="GeneID" id="115585592"/>
<feature type="disulfide bond" evidence="9">
    <location>
        <begin position="249"/>
        <end position="273"/>
    </location>
</feature>
<evidence type="ECO:0000256" key="9">
    <source>
        <dbReference type="PROSITE-ProRule" id="PRU00090"/>
    </source>
</evidence>
<dbReference type="InterPro" id="IPR008993">
    <property type="entry name" value="TIMP-like_OB-fold"/>
</dbReference>
<sequence>MSPPQPFSKPPLSPSYANETTTHYKYTYPTILSCTVTKKRHTSGLLLLSNLCPRMTAVLCPHFIPSKSTHLASLLFLLLLGGPSSTTALGPGRVRAGLEGRARGEGRVRSGLKERASTEGNSETGFGDIPVSRPGAAPEEDGEAWGDPDTTIGFRSMFSISEGGLWEPRRSSRCVPIPSGMALCQNIGYETMRMPNLLGHESPAEAVQQSASWLPLLARECHPDARIFLCSLFAPICLDRFISPCRSLCESVRDSCAPIMSCYGYPWPEILHCDQYPADHLLCISSVNNSTVNTGGRRVPQASCRDCELEEASSSKDALETFCRSDFVVKLRLTRLKYSPVSLSQFSLAAKLDVLKHGPLLGGQIRSRIELWLERDATCVRNMTRQHPRGGTFLVTGTVQGDRLVVNKAYAWKRRDKNLMAAARKWKQHRCRS</sequence>
<gene>
    <name evidence="13" type="primary">LOC115585592</name>
</gene>
<dbReference type="InterPro" id="IPR015526">
    <property type="entry name" value="Frizzled/SFRP"/>
</dbReference>
<evidence type="ECO:0000256" key="4">
    <source>
        <dbReference type="ARBA" id="ARBA00022525"/>
    </source>
</evidence>
<dbReference type="GO" id="GO:0060070">
    <property type="term" value="P:canonical Wnt signaling pathway"/>
    <property type="evidence" value="ECO:0007669"/>
    <property type="project" value="TreeGrafter"/>
</dbReference>
<dbReference type="PANTHER" id="PTHR11309">
    <property type="entry name" value="FRIZZLED"/>
    <property type="match status" value="1"/>
</dbReference>
<feature type="disulfide bond" evidence="9">
    <location>
        <begin position="184"/>
        <end position="230"/>
    </location>
</feature>
<keyword evidence="4" id="KW-0964">Secreted</keyword>
<dbReference type="PROSITE" id="PS50038">
    <property type="entry name" value="FZ"/>
    <property type="match status" value="1"/>
</dbReference>
<evidence type="ECO:0000259" key="12">
    <source>
        <dbReference type="PROSITE" id="PS50189"/>
    </source>
</evidence>
<dbReference type="SMART" id="SM00063">
    <property type="entry name" value="FRI"/>
    <property type="match status" value="1"/>
</dbReference>